<evidence type="ECO:0008006" key="4">
    <source>
        <dbReference type="Google" id="ProtNLM"/>
    </source>
</evidence>
<feature type="transmembrane region" description="Helical" evidence="1">
    <location>
        <begin position="201"/>
        <end position="220"/>
    </location>
</feature>
<dbReference type="Pfam" id="PF06912">
    <property type="entry name" value="DUF1275"/>
    <property type="match status" value="1"/>
</dbReference>
<keyword evidence="1" id="KW-0812">Transmembrane</keyword>
<proteinExistence type="predicted"/>
<keyword evidence="1" id="KW-0472">Membrane</keyword>
<dbReference type="EMBL" id="CP013235">
    <property type="protein sequence ID" value="AMP09887.1"/>
    <property type="molecule type" value="Genomic_DNA"/>
</dbReference>
<feature type="transmembrane region" description="Helical" evidence="1">
    <location>
        <begin position="69"/>
        <end position="93"/>
    </location>
</feature>
<accession>A0A127QIN0</accession>
<feature type="transmembrane region" description="Helical" evidence="1">
    <location>
        <begin position="105"/>
        <end position="126"/>
    </location>
</feature>
<dbReference type="AlphaFoldDB" id="A0A127QIN0"/>
<protein>
    <recommendedName>
        <fullName evidence="4">Transmembrane protein</fullName>
    </recommendedName>
</protein>
<dbReference type="PANTHER" id="PTHR37314">
    <property type="entry name" value="SLR0142 PROTEIN"/>
    <property type="match status" value="1"/>
</dbReference>
<feature type="transmembrane region" description="Helical" evidence="1">
    <location>
        <begin position="226"/>
        <end position="246"/>
    </location>
</feature>
<feature type="transmembrane region" description="Helical" evidence="1">
    <location>
        <begin position="27"/>
        <end position="49"/>
    </location>
</feature>
<dbReference type="PATRIC" id="fig|279058.18.peg.2094"/>
<dbReference type="InterPro" id="IPR010699">
    <property type="entry name" value="DUF1275"/>
</dbReference>
<evidence type="ECO:0000313" key="3">
    <source>
        <dbReference type="Proteomes" id="UP000071778"/>
    </source>
</evidence>
<organism evidence="2 3">
    <name type="scientific">Collimonas arenae</name>
    <dbReference type="NCBI Taxonomy" id="279058"/>
    <lineage>
        <taxon>Bacteria</taxon>
        <taxon>Pseudomonadati</taxon>
        <taxon>Pseudomonadota</taxon>
        <taxon>Betaproteobacteria</taxon>
        <taxon>Burkholderiales</taxon>
        <taxon>Oxalobacteraceae</taxon>
        <taxon>Collimonas</taxon>
    </lineage>
</organism>
<dbReference type="PANTHER" id="PTHR37314:SF4">
    <property type="entry name" value="UPF0700 TRANSMEMBRANE PROTEIN YOAK"/>
    <property type="match status" value="1"/>
</dbReference>
<feature type="transmembrane region" description="Helical" evidence="1">
    <location>
        <begin position="132"/>
        <end position="152"/>
    </location>
</feature>
<gene>
    <name evidence="2" type="ORF">CAter282_2131</name>
</gene>
<evidence type="ECO:0000256" key="1">
    <source>
        <dbReference type="SAM" id="Phobius"/>
    </source>
</evidence>
<reference evidence="2 3" key="1">
    <citation type="submission" date="2015-11" db="EMBL/GenBank/DDBJ databases">
        <title>Exploring the genomic traits of fungus-feeding bacterial genus Collimonas.</title>
        <authorList>
            <person name="Song C."/>
            <person name="Schmidt R."/>
            <person name="de Jager V."/>
            <person name="Krzyzanowska D."/>
            <person name="Jongedijk E."/>
            <person name="Cankar K."/>
            <person name="Beekwilder J."/>
            <person name="van Veen A."/>
            <person name="de Boer W."/>
            <person name="van Veen J.A."/>
            <person name="Garbeva P."/>
        </authorList>
    </citation>
    <scope>NUCLEOTIDE SEQUENCE [LARGE SCALE GENOMIC DNA]</scope>
    <source>
        <strain evidence="2 3">Ter282</strain>
    </source>
</reference>
<dbReference type="Proteomes" id="UP000071778">
    <property type="component" value="Chromosome"/>
</dbReference>
<name>A0A127QIN0_9BURK</name>
<sequence>MTLKKMPIPYLRKLTGKDRSQEANRHLAMFLCFIAGAINAGGFLAVGQYTSHMSGIISAMADNLALGSIGLMLAGLAALLSFLLGAVSSALLINWGRRQELHAEYALPLMLEAALLLLFGLLGGNLEGHKWLFVPLTVLLLCYIMGLQNAIITKISKAEIRTTHMTGMVTDIGIEIGKLVYWNKVKPSDNRLHVVADRNKLRLLTTLVTLFFCGGLFGAIGFKQIGFIATAPLAALLTCLAIVPIFDDFLSFRRRT</sequence>
<evidence type="ECO:0000313" key="2">
    <source>
        <dbReference type="EMBL" id="AMP09887.1"/>
    </source>
</evidence>
<keyword evidence="1" id="KW-1133">Transmembrane helix</keyword>
<keyword evidence="3" id="KW-1185">Reference proteome</keyword>